<name>A0AAD5H130_9CHLO</name>
<dbReference type="AlphaFoldDB" id="A0AAD5H130"/>
<proteinExistence type="predicted"/>
<accession>A0AAD5H130</accession>
<keyword evidence="2" id="KW-0812">Transmembrane</keyword>
<evidence type="ECO:0000256" key="1">
    <source>
        <dbReference type="SAM" id="MobiDB-lite"/>
    </source>
</evidence>
<dbReference type="Pfam" id="PF04114">
    <property type="entry name" value="Gaa1"/>
    <property type="match status" value="1"/>
</dbReference>
<keyword evidence="2" id="KW-0472">Membrane</keyword>
<dbReference type="InterPro" id="IPR036378">
    <property type="entry name" value="FAS1_dom_sf"/>
</dbReference>
<keyword evidence="2" id="KW-1133">Transmembrane helix</keyword>
<gene>
    <name evidence="3" type="ORF">COHA_006182</name>
</gene>
<dbReference type="GO" id="GO:0016255">
    <property type="term" value="P:attachment of GPI anchor to protein"/>
    <property type="evidence" value="ECO:0007669"/>
    <property type="project" value="TreeGrafter"/>
</dbReference>
<feature type="transmembrane region" description="Helical" evidence="2">
    <location>
        <begin position="21"/>
        <end position="40"/>
    </location>
</feature>
<sequence>MPAQRLPARLAAAAVRQARPAAWALWALGVAAFVLMPLGGKQCYLDEKALLVGGALPTVRQSGAVDSCVAAFQRLQQLPPHEAADPLALVAAAAAPAGLQLYRFNFSSPSLAVNPGRTSSSQQQQQAASQQGSTLHGVVRSPRGDGGESFLLMLPLHGSSPRAAVLAAATGAAIAEHLQRSAWLAKDALLLFTDAACGAEASAEAWLAAYNSGADLFAFPRAGTLQQALVLELAGSREAAGGRSAAAGSAEIAVHGRGGQLPNMDLYYLVKRNLDLHTGLPTALRVSEAPLPPAVRRSIAAAADLAGALFPAAAAAARSHAGELQTLAAFASQQASGRGTGAHAAFLARQIDAATLTLRLHGAAEQPASRQGSGRGTVTPQVHAAASAALTAAEMVLRTFNNLEERLHHSTALYALLSPSRFAPIGVYLAPPGCLLMAALAQLFATSREVKSAPVAAWRAAWRRLAASFAIGWAASAAAAWLACHQTASSSYGAWMAWVTGSSEVPQHALPVAWQLLWASAAGLAAAAGLPAMLAALSSEGGQGGSGSSSSSGSSKEGSQPAELAAAFSQRQAQLCSLAAGLAAVVLQAAHWLMGQWVRCFVFLLGALPLYGLAARQPPSWLSKVAALAAVAATAANQMKLSTVLLASALLLAAGTVQARHLQQTTATRYYGKNLYECVVNAGLTTTKQMIDAAGPDVIKLFTNPTLAVTFLAPDNANWLTWTQWQKPPNPTTIPALLANPSLCAGLLRNHIVEGLYTTAAWPSKVGGQYGKSMTSAGGLALTWWVDGKYTFRCGGFFPGYDQVGCQLSNLQCGNSIMQVLTDAWDAPAPPK</sequence>
<dbReference type="InterPro" id="IPR007246">
    <property type="entry name" value="Gaa1"/>
</dbReference>
<evidence type="ECO:0000256" key="2">
    <source>
        <dbReference type="SAM" id="Phobius"/>
    </source>
</evidence>
<comment type="caution">
    <text evidence="3">The sequence shown here is derived from an EMBL/GenBank/DDBJ whole genome shotgun (WGS) entry which is preliminary data.</text>
</comment>
<reference evidence="3" key="1">
    <citation type="submission" date="2020-11" db="EMBL/GenBank/DDBJ databases">
        <title>Chlorella ohadii genome sequencing and assembly.</title>
        <authorList>
            <person name="Murik O."/>
            <person name="Treves H."/>
            <person name="Kedem I."/>
            <person name="Shotland Y."/>
            <person name="Kaplan A."/>
        </authorList>
    </citation>
    <scope>NUCLEOTIDE SEQUENCE</scope>
    <source>
        <strain evidence="3">1</strain>
    </source>
</reference>
<protein>
    <recommendedName>
        <fullName evidence="5">FAS1 domain-containing protein</fullName>
    </recommendedName>
</protein>
<dbReference type="Proteomes" id="UP001205105">
    <property type="component" value="Unassembled WGS sequence"/>
</dbReference>
<keyword evidence="4" id="KW-1185">Reference proteome</keyword>
<dbReference type="PANTHER" id="PTHR13304">
    <property type="entry name" value="GLYCOSYLPHOSPHATIDYLINOSITOL ANCHOR ATTACHMENT 1 PROTEIN"/>
    <property type="match status" value="1"/>
</dbReference>
<dbReference type="PANTHER" id="PTHR13304:SF0">
    <property type="entry name" value="GLYCOSYLPHOSPHATIDYLINOSITOL ANCHOR ATTACHMENT 1 PROTEIN"/>
    <property type="match status" value="1"/>
</dbReference>
<dbReference type="GO" id="GO:0042765">
    <property type="term" value="C:GPI-anchor transamidase complex"/>
    <property type="evidence" value="ECO:0007669"/>
    <property type="project" value="InterPro"/>
</dbReference>
<evidence type="ECO:0008006" key="5">
    <source>
        <dbReference type="Google" id="ProtNLM"/>
    </source>
</evidence>
<dbReference type="EMBL" id="JADXDR010000085">
    <property type="protein sequence ID" value="KAI7840051.1"/>
    <property type="molecule type" value="Genomic_DNA"/>
</dbReference>
<evidence type="ECO:0000313" key="4">
    <source>
        <dbReference type="Proteomes" id="UP001205105"/>
    </source>
</evidence>
<feature type="region of interest" description="Disordered" evidence="1">
    <location>
        <begin position="113"/>
        <end position="139"/>
    </location>
</feature>
<organism evidence="3 4">
    <name type="scientific">Chlorella ohadii</name>
    <dbReference type="NCBI Taxonomy" id="2649997"/>
    <lineage>
        <taxon>Eukaryota</taxon>
        <taxon>Viridiplantae</taxon>
        <taxon>Chlorophyta</taxon>
        <taxon>core chlorophytes</taxon>
        <taxon>Trebouxiophyceae</taxon>
        <taxon>Chlorellales</taxon>
        <taxon>Chlorellaceae</taxon>
        <taxon>Chlorella clade</taxon>
        <taxon>Chlorella</taxon>
    </lineage>
</organism>
<dbReference type="SUPFAM" id="SSF82153">
    <property type="entry name" value="FAS1 domain"/>
    <property type="match status" value="1"/>
</dbReference>
<dbReference type="Gene3D" id="2.30.180.10">
    <property type="entry name" value="FAS1 domain"/>
    <property type="match status" value="1"/>
</dbReference>
<evidence type="ECO:0000313" key="3">
    <source>
        <dbReference type="EMBL" id="KAI7840051.1"/>
    </source>
</evidence>
<feature type="compositionally biased region" description="Low complexity" evidence="1">
    <location>
        <begin position="119"/>
        <end position="131"/>
    </location>
</feature>